<reference evidence="2 3" key="1">
    <citation type="submission" date="2019-06" db="EMBL/GenBank/DDBJ databases">
        <title>Complete genome sequence of Cutibacterium acnes subsp. acnes NBRC 107605.</title>
        <authorList>
            <person name="Miura T."/>
            <person name="Furukawa M."/>
            <person name="Shimamura M."/>
            <person name="Ohyama Y."/>
            <person name="Yamazoe A."/>
            <person name="Kawasaki H."/>
        </authorList>
    </citation>
    <scope>NUCLEOTIDE SEQUENCE [LARGE SCALE GENOMIC DNA]</scope>
    <source>
        <strain evidence="2 3">NBRC 107605</strain>
    </source>
</reference>
<dbReference type="Gene3D" id="3.20.20.80">
    <property type="entry name" value="Glycosidases"/>
    <property type="match status" value="1"/>
</dbReference>
<dbReference type="SUPFAM" id="SSF51445">
    <property type="entry name" value="(Trans)glycosidases"/>
    <property type="match status" value="1"/>
</dbReference>
<dbReference type="InterPro" id="IPR001223">
    <property type="entry name" value="Glyco_hydro18_cat"/>
</dbReference>
<feature type="domain" description="GH18" evidence="1">
    <location>
        <begin position="5"/>
        <end position="278"/>
    </location>
</feature>
<evidence type="ECO:0000259" key="1">
    <source>
        <dbReference type="PROSITE" id="PS51910"/>
    </source>
</evidence>
<protein>
    <recommendedName>
        <fullName evidence="1">GH18 domain-containing protein</fullName>
    </recommendedName>
</protein>
<evidence type="ECO:0000313" key="2">
    <source>
        <dbReference type="EMBL" id="BBK84810.1"/>
    </source>
</evidence>
<dbReference type="Proteomes" id="UP000318594">
    <property type="component" value="Chromosome"/>
</dbReference>
<proteinExistence type="predicted"/>
<organism evidence="2 3">
    <name type="scientific">Cutibacterium acnes subsp. acnes</name>
    <dbReference type="NCBI Taxonomy" id="1734925"/>
    <lineage>
        <taxon>Bacteria</taxon>
        <taxon>Bacillati</taxon>
        <taxon>Actinomycetota</taxon>
        <taxon>Actinomycetes</taxon>
        <taxon>Propionibacteriales</taxon>
        <taxon>Propionibacteriaceae</taxon>
        <taxon>Cutibacterium</taxon>
    </lineage>
</organism>
<keyword evidence="3" id="KW-1185">Reference proteome</keyword>
<accession>A0ABM7H008</accession>
<dbReference type="Pfam" id="PF00704">
    <property type="entry name" value="Glyco_hydro_18"/>
    <property type="match status" value="1"/>
</dbReference>
<gene>
    <name evidence="2" type="ORF">CacPP4_14250</name>
</gene>
<dbReference type="EMBL" id="AP019723">
    <property type="protein sequence ID" value="BBK84810.1"/>
    <property type="molecule type" value="Genomic_DNA"/>
</dbReference>
<dbReference type="PROSITE" id="PS51910">
    <property type="entry name" value="GH18_2"/>
    <property type="match status" value="1"/>
</dbReference>
<sequence>MPTDHRIVAYHQTHGHGDTFVDLSPLGASAPLTHLIVAALHIADDGTVILNDHPVDDDYHTQLWDQLDAVRSRGVRVLAMVGGWAPGTMCKLDGESLSIYYPGLRDFLTQRHFDGIDIDVEQEMSLPGVCTLIERFRSDFDEDFEIVLAPVASALHGDANLSGFDYQELHQLRGDDIDFYNAQFYSGFGSLASPDDYISIVEHSIIPVNKIVTGMAGSPDAAQGFVDMATVSDTISTLCQRYPNFGGVDVWEYPLALPGAPDHPDQWVHVMHHAMSHR</sequence>
<dbReference type="RefSeq" id="WP_002516986.1">
    <property type="nucleotide sequence ID" value="NZ_AP019723.1"/>
</dbReference>
<dbReference type="InterPro" id="IPR017853">
    <property type="entry name" value="GH"/>
</dbReference>
<evidence type="ECO:0000313" key="3">
    <source>
        <dbReference type="Proteomes" id="UP000318594"/>
    </source>
</evidence>
<dbReference type="GeneID" id="92857446"/>
<name>A0ABM7H008_CUTAC</name>